<keyword evidence="2" id="KW-1185">Reference proteome</keyword>
<evidence type="ECO:0000313" key="2">
    <source>
        <dbReference type="Proteomes" id="UP001162992"/>
    </source>
</evidence>
<gene>
    <name evidence="1" type="ORF">O6H91_11G090400</name>
</gene>
<proteinExistence type="predicted"/>
<evidence type="ECO:0000313" key="1">
    <source>
        <dbReference type="EMBL" id="KAJ7539388.1"/>
    </source>
</evidence>
<organism evidence="1 2">
    <name type="scientific">Diphasiastrum complanatum</name>
    <name type="common">Issler's clubmoss</name>
    <name type="synonym">Lycopodium complanatum</name>
    <dbReference type="NCBI Taxonomy" id="34168"/>
    <lineage>
        <taxon>Eukaryota</taxon>
        <taxon>Viridiplantae</taxon>
        <taxon>Streptophyta</taxon>
        <taxon>Embryophyta</taxon>
        <taxon>Tracheophyta</taxon>
        <taxon>Lycopodiopsida</taxon>
        <taxon>Lycopodiales</taxon>
        <taxon>Lycopodiaceae</taxon>
        <taxon>Lycopodioideae</taxon>
        <taxon>Diphasiastrum</taxon>
    </lineage>
</organism>
<protein>
    <submittedName>
        <fullName evidence="1">Uncharacterized protein</fullName>
    </submittedName>
</protein>
<sequence>MAFGWSLCVAVLFLSLEIVLIHANSEGDALYALRRSLVDPENVLQSWDPTLVNPCTWFHVTCNSQNQVTRVDLGNVNLSGSLVPELGNLQHLKYLELYKNNLKGRIPEELGKLKYLVSLDLYMNNFTGQIPRSLGKLKSLVFLRLNHNQLTGKIPRELTTISSLKVVDVSNNNLCGTIPISGSFSGFPVKNFESNPRLDGPELQGFVPYETSCE</sequence>
<reference evidence="2" key="1">
    <citation type="journal article" date="2024" name="Proc. Natl. Acad. Sci. U.S.A.">
        <title>Extraordinary preservation of gene collinearity over three hundred million years revealed in homosporous lycophytes.</title>
        <authorList>
            <person name="Li C."/>
            <person name="Wickell D."/>
            <person name="Kuo L.Y."/>
            <person name="Chen X."/>
            <person name="Nie B."/>
            <person name="Liao X."/>
            <person name="Peng D."/>
            <person name="Ji J."/>
            <person name="Jenkins J."/>
            <person name="Williams M."/>
            <person name="Shu S."/>
            <person name="Plott C."/>
            <person name="Barry K."/>
            <person name="Rajasekar S."/>
            <person name="Grimwood J."/>
            <person name="Han X."/>
            <person name="Sun S."/>
            <person name="Hou Z."/>
            <person name="He W."/>
            <person name="Dai G."/>
            <person name="Sun C."/>
            <person name="Schmutz J."/>
            <person name="Leebens-Mack J.H."/>
            <person name="Li F.W."/>
            <person name="Wang L."/>
        </authorList>
    </citation>
    <scope>NUCLEOTIDE SEQUENCE [LARGE SCALE GENOMIC DNA]</scope>
    <source>
        <strain evidence="2">cv. PW_Plant_1</strain>
    </source>
</reference>
<accession>A0ACC2CBK0</accession>
<comment type="caution">
    <text evidence="1">The sequence shown here is derived from an EMBL/GenBank/DDBJ whole genome shotgun (WGS) entry which is preliminary data.</text>
</comment>
<dbReference type="EMBL" id="CM055102">
    <property type="protein sequence ID" value="KAJ7539388.1"/>
    <property type="molecule type" value="Genomic_DNA"/>
</dbReference>
<name>A0ACC2CBK0_DIPCM</name>
<dbReference type="Proteomes" id="UP001162992">
    <property type="component" value="Chromosome 11"/>
</dbReference>